<proteinExistence type="inferred from homology"/>
<dbReference type="PIRSF" id="PIRSF016521">
    <property type="entry name" value="Acyl-CoA_hydro"/>
    <property type="match status" value="1"/>
</dbReference>
<dbReference type="PANTHER" id="PTHR10824:SF36">
    <property type="entry name" value="ACYL-COA THIOESTERASE 17-RELATED"/>
    <property type="match status" value="1"/>
</dbReference>
<feature type="domain" description="Acyl-CoA thioester hydrolase/bile acid-CoA amino acid N-acetyltransferase" evidence="3">
    <location>
        <begin position="66"/>
        <end position="197"/>
    </location>
</feature>
<dbReference type="Pfam" id="PF04775">
    <property type="entry name" value="Bile_Hydr_Trans"/>
    <property type="match status" value="1"/>
</dbReference>
<evidence type="ECO:0000313" key="5">
    <source>
        <dbReference type="EMBL" id="KAG7320245.1"/>
    </source>
</evidence>
<dbReference type="GO" id="GO:0006631">
    <property type="term" value="P:fatty acid metabolic process"/>
    <property type="evidence" value="ECO:0007669"/>
    <property type="project" value="TreeGrafter"/>
</dbReference>
<dbReference type="GO" id="GO:0047617">
    <property type="term" value="F:fatty acyl-CoA hydrolase activity"/>
    <property type="evidence" value="ECO:0007669"/>
    <property type="project" value="TreeGrafter"/>
</dbReference>
<dbReference type="Pfam" id="PF08840">
    <property type="entry name" value="BAAT_C"/>
    <property type="match status" value="1"/>
</dbReference>
<dbReference type="InterPro" id="IPR006862">
    <property type="entry name" value="Thio_Ohase/aa_AcTrfase"/>
</dbReference>
<protein>
    <submittedName>
        <fullName evidence="5">Uncharacterized protein</fullName>
    </submittedName>
</protein>
<dbReference type="GO" id="GO:0006637">
    <property type="term" value="P:acyl-CoA metabolic process"/>
    <property type="evidence" value="ECO:0007669"/>
    <property type="project" value="InterPro"/>
</dbReference>
<dbReference type="AlphaFoldDB" id="A0A9D3NDQ3"/>
<evidence type="ECO:0000256" key="1">
    <source>
        <dbReference type="ARBA" id="ARBA00006538"/>
    </source>
</evidence>
<name>A0A9D3NDQ3_9TELE</name>
<feature type="active site" description="Charge relay system" evidence="2">
    <location>
        <position position="284"/>
    </location>
</feature>
<dbReference type="FunFam" id="2.60.40.2240:FF:000002">
    <property type="entry name" value="Acyl-CoA thioesterase 18"/>
    <property type="match status" value="1"/>
</dbReference>
<evidence type="ECO:0000259" key="4">
    <source>
        <dbReference type="Pfam" id="PF08840"/>
    </source>
</evidence>
<sequence>MYITRHFRILRFNSIVCSRKSFHVFAKACGASIINKMLPANRAPIRMVAGCPRPLLSVEPTRGLVDEKLRIVVTNLNPMQEVTLHSLHHSEDMDMWEAFGHYVSDEHGSVSVAKDSSVGGTYTGVEPMALMWSLRPVPGSRTGLRLRKRDVLSPMIFHISVYNGHIAQGFNQLRPLVTVIIERWYMAPGVQRIDVREKGVQGTFFFPPGPGPFPCVLDMWGGGGGLVEYRAVLLASHGFAAFALEYLFLEEVKKVDGNYFEVAYQILQEHPMVIRDRIALLGLSFGGSVVLSMAANSSVIKPRCCVCISCSHATPVHSSLSEVYKGLNTLAYKARVENNQIIWRDIILPIPTDPAEKVDVGLIKCPILMIVGDDDQNWASLESAEDMIRMTEKAGNRHLLEVIIYPGTGHLIEPPYTPHHRASNFMVDGKEKVIMLWGGQTRLHSYAQEDSWEKILDFFNKHLCRASQQARL</sequence>
<dbReference type="PANTHER" id="PTHR10824">
    <property type="entry name" value="ACYL-COENZYME A THIOESTERASE-RELATED"/>
    <property type="match status" value="1"/>
</dbReference>
<dbReference type="InterPro" id="IPR029058">
    <property type="entry name" value="AB_hydrolase_fold"/>
</dbReference>
<dbReference type="InterPro" id="IPR016662">
    <property type="entry name" value="Acyl-CoA_thioEstase_long-chain"/>
</dbReference>
<feature type="domain" description="BAAT/Acyl-CoA thioester hydrolase C-terminal" evidence="4">
    <location>
        <begin position="257"/>
        <end position="463"/>
    </location>
</feature>
<accession>A0A9D3NDQ3</accession>
<dbReference type="FunFam" id="3.40.50.1820:FF:000024">
    <property type="entry name" value="acyl-coenzyme A thioesterase 4"/>
    <property type="match status" value="1"/>
</dbReference>
<comment type="similarity">
    <text evidence="1">Belongs to the C/M/P thioester hydrolase family.</text>
</comment>
<keyword evidence="6" id="KW-1185">Reference proteome</keyword>
<feature type="active site" description="Charge relay system" evidence="2">
    <location>
        <position position="375"/>
    </location>
</feature>
<dbReference type="OrthoDB" id="6347013at2759"/>
<comment type="caution">
    <text evidence="5">The sequence shown here is derived from an EMBL/GenBank/DDBJ whole genome shotgun (WGS) entry which is preliminary data.</text>
</comment>
<reference evidence="5 6" key="1">
    <citation type="submission" date="2021-06" db="EMBL/GenBank/DDBJ databases">
        <title>Chromosome-level genome assembly of the red-tail catfish (Hemibagrus wyckioides).</title>
        <authorList>
            <person name="Shao F."/>
        </authorList>
    </citation>
    <scope>NUCLEOTIDE SEQUENCE [LARGE SCALE GENOMIC DNA]</scope>
    <source>
        <strain evidence="5">EC202008001</strain>
        <tissue evidence="5">Blood</tissue>
    </source>
</reference>
<feature type="active site" description="Charge relay system" evidence="2">
    <location>
        <position position="410"/>
    </location>
</feature>
<dbReference type="Proteomes" id="UP000824219">
    <property type="component" value="Linkage Group LG19"/>
</dbReference>
<organism evidence="5 6">
    <name type="scientific">Hemibagrus wyckioides</name>
    <dbReference type="NCBI Taxonomy" id="337641"/>
    <lineage>
        <taxon>Eukaryota</taxon>
        <taxon>Metazoa</taxon>
        <taxon>Chordata</taxon>
        <taxon>Craniata</taxon>
        <taxon>Vertebrata</taxon>
        <taxon>Euteleostomi</taxon>
        <taxon>Actinopterygii</taxon>
        <taxon>Neopterygii</taxon>
        <taxon>Teleostei</taxon>
        <taxon>Ostariophysi</taxon>
        <taxon>Siluriformes</taxon>
        <taxon>Bagridae</taxon>
        <taxon>Hemibagrus</taxon>
    </lineage>
</organism>
<evidence type="ECO:0000256" key="2">
    <source>
        <dbReference type="PIRSR" id="PIRSR016521-1"/>
    </source>
</evidence>
<evidence type="ECO:0000259" key="3">
    <source>
        <dbReference type="Pfam" id="PF04775"/>
    </source>
</evidence>
<dbReference type="InterPro" id="IPR014940">
    <property type="entry name" value="BAAT_C"/>
</dbReference>
<evidence type="ECO:0000313" key="6">
    <source>
        <dbReference type="Proteomes" id="UP000824219"/>
    </source>
</evidence>
<dbReference type="InterPro" id="IPR042490">
    <property type="entry name" value="Thio_Ohase/BAAT_N"/>
</dbReference>
<dbReference type="EMBL" id="JAHKSW010000019">
    <property type="protein sequence ID" value="KAG7320245.1"/>
    <property type="molecule type" value="Genomic_DNA"/>
</dbReference>
<gene>
    <name evidence="5" type="ORF">KOW79_016098</name>
</gene>
<dbReference type="Gene3D" id="2.60.40.2240">
    <property type="entry name" value="Acyl-CoA thioester hydrolase/BAAT N-terminal domain"/>
    <property type="match status" value="1"/>
</dbReference>
<dbReference type="Gene3D" id="3.40.50.1820">
    <property type="entry name" value="alpha/beta hydrolase"/>
    <property type="match status" value="1"/>
</dbReference>
<dbReference type="SUPFAM" id="SSF53474">
    <property type="entry name" value="alpha/beta-Hydrolases"/>
    <property type="match status" value="1"/>
</dbReference>